<dbReference type="GeneID" id="102807373"/>
<accession>A0ABM0MRS7</accession>
<name>A0ABM0MRS7_SACKO</name>
<keyword evidence="1" id="KW-1185">Reference proteome</keyword>
<dbReference type="PANTHER" id="PTHR16798">
    <property type="entry name" value="FANCONI ANEMIA GROUP C PROTEIN FANCC"/>
    <property type="match status" value="1"/>
</dbReference>
<evidence type="ECO:0000313" key="1">
    <source>
        <dbReference type="Proteomes" id="UP000694865"/>
    </source>
</evidence>
<protein>
    <submittedName>
        <fullName evidence="2">Fanconi anemia group C protein-like</fullName>
    </submittedName>
</protein>
<proteinExistence type="predicted"/>
<dbReference type="PANTHER" id="PTHR16798:SF0">
    <property type="entry name" value="FANCONI ANEMIA GROUP C PROTEIN"/>
    <property type="match status" value="1"/>
</dbReference>
<dbReference type="Pfam" id="PF02106">
    <property type="entry name" value="Fanconi_C"/>
    <property type="match status" value="1"/>
</dbReference>
<sequence length="617" mass="70983">METVGPVEGHDYRNISQEVDNWLERVKRWGQVGTVFGDHHQEIDASREEMECFLHQLHNVLSRWKDTSYAVQQLPNVGQLLGRLCCDNVVLLKESTYKILMQCILVLTSEQPKNELEEKANKWAYSQVKNTVSYVVSEKPYGTATEISGNLPDDFNQLAIVKLIDSIQSDLDSQHERKWSSKTNCLLPQRSLLNKVLEEVSNMCISLIDLECTLPLITALLCCHSLSDREEFSSRFLTKVTQSQKFAYLEEEKVISLSYNARVHLWLRFFPSLEQEICNLIDVLVVIKPYISPKDTIRLIESRQLPLACAENPAIYWTVNRLLRSMYIKCDGDKGIVRVLCMFHRAFMNSVKAHNTEPRFELSGFYPRVLQPLIHLMQIQPAGLLYAACNFQIQQICNILHKVREKTAKSSELLDIWLSLMQFSDWYYKAIELCLMMDCDVDDCLDYVCWLTSPFNYDTQKHCKEILKEILSALKVLKFKVYLQSCDLHYALTATNQVKLMGHMTSIMQSLLVLFFLKSVGGHLIAMEIIDLAFPCSSIAEKLSRFMDLTEIFSSLSGNAANMQHLSSNKIKSMHTIVSELRSCLMEKMRSLGSRSVSDAQLIERCDEFILSLQQRK</sequence>
<dbReference type="PRINTS" id="PR00494">
    <property type="entry name" value="FANCONICGENE"/>
</dbReference>
<gene>
    <name evidence="2" type="primary">LOC102807373</name>
</gene>
<evidence type="ECO:0000313" key="2">
    <source>
        <dbReference type="RefSeq" id="XP_006822718.1"/>
    </source>
</evidence>
<dbReference type="RefSeq" id="XP_006822718.1">
    <property type="nucleotide sequence ID" value="XM_006822655.1"/>
</dbReference>
<dbReference type="InterPro" id="IPR000686">
    <property type="entry name" value="FANCC"/>
</dbReference>
<organism evidence="1 2">
    <name type="scientific">Saccoglossus kowalevskii</name>
    <name type="common">Acorn worm</name>
    <dbReference type="NCBI Taxonomy" id="10224"/>
    <lineage>
        <taxon>Eukaryota</taxon>
        <taxon>Metazoa</taxon>
        <taxon>Hemichordata</taxon>
        <taxon>Enteropneusta</taxon>
        <taxon>Harrimaniidae</taxon>
        <taxon>Saccoglossus</taxon>
    </lineage>
</organism>
<dbReference type="Proteomes" id="UP000694865">
    <property type="component" value="Unplaced"/>
</dbReference>
<reference evidence="2" key="1">
    <citation type="submission" date="2025-08" db="UniProtKB">
        <authorList>
            <consortium name="RefSeq"/>
        </authorList>
    </citation>
    <scope>IDENTIFICATION</scope>
    <source>
        <tissue evidence="2">Testes</tissue>
    </source>
</reference>